<feature type="compositionally biased region" description="Low complexity" evidence="1">
    <location>
        <begin position="292"/>
        <end position="304"/>
    </location>
</feature>
<feature type="compositionally biased region" description="Basic and acidic residues" evidence="1">
    <location>
        <begin position="372"/>
        <end position="383"/>
    </location>
</feature>
<sequence length="632" mass="68427">MVREVFDRGRRWRFADNAMEKSTEPYHLEEGEVRTRFPRGEPRGRIIVDSTKRSATCLTKLHTMPRWATGAAGCVNARQSSRCFATGRRRVSAPRRPRRSGTRTHTNNHSGATVLFKEEGRRIPRTIEVFERKLHPRPLGQGYTCRAPRPTQFSPPTPRSPAAPPLAGGRVAGAQQIGRPCPPGAGWLKTLCPKGTSHDEWWWPAPGPKRGLKSRSEALAQEDPAGQLPPRDRRPCSDWHPSSQKPPLRDGPGASPMEWGPERVTAPLCPDPAATARRCRRSRVVWECSPNRAGSGWGRAARSVRAGRREPVRRRLGRRPTLVTGDQARRMIPPKDTPPLADRGGWRYDSPDAPSRAPARRLAPGQLAPHSTRLETRTKESDMCAKPAGAPNPIAGARAAKFYRVGRAAASLSRARNRRAPSGPFLPGLDEEGGRAVAAKPRARSPGGAPPVQILVVVANIQMRTLKVKRGKVPCERTCTWGSPETPGGASEELSFLFNSLPTLETAQPEVGSSGWKSTDDAAGVPAARAPLKTGGPKVPPTPGRIITASGLQGKGSRQNGSQNSGKGLALEGWARGPSPQPAGGCRWTARSVPRRARAGRARRAGDGSGTPLWGLPRRRTADSELVPTRGN</sequence>
<feature type="region of interest" description="Disordered" evidence="1">
    <location>
        <begin position="323"/>
        <end position="390"/>
    </location>
</feature>
<evidence type="ECO:0000313" key="3">
    <source>
        <dbReference type="Proteomes" id="UP000825729"/>
    </source>
</evidence>
<feature type="compositionally biased region" description="Basic residues" evidence="1">
    <location>
        <begin position="593"/>
        <end position="603"/>
    </location>
</feature>
<feature type="compositionally biased region" description="Basic residues" evidence="1">
    <location>
        <begin position="88"/>
        <end position="102"/>
    </location>
</feature>
<name>A0AAV7DS03_ARIFI</name>
<dbReference type="Proteomes" id="UP000825729">
    <property type="component" value="Unassembled WGS sequence"/>
</dbReference>
<feature type="region of interest" description="Disordered" evidence="1">
    <location>
        <begin position="414"/>
        <end position="447"/>
    </location>
</feature>
<keyword evidence="3" id="KW-1185">Reference proteome</keyword>
<comment type="caution">
    <text evidence="2">The sequence shown here is derived from an EMBL/GenBank/DDBJ whole genome shotgun (WGS) entry which is preliminary data.</text>
</comment>
<dbReference type="EMBL" id="JAINDJ010000010">
    <property type="protein sequence ID" value="KAG9438835.1"/>
    <property type="molecule type" value="Genomic_DNA"/>
</dbReference>
<protein>
    <submittedName>
        <fullName evidence="2">Uncharacterized protein</fullName>
    </submittedName>
</protein>
<gene>
    <name evidence="2" type="ORF">H6P81_021240</name>
</gene>
<feature type="compositionally biased region" description="Low complexity" evidence="1">
    <location>
        <begin position="351"/>
        <end position="361"/>
    </location>
</feature>
<feature type="compositionally biased region" description="Pro residues" evidence="1">
    <location>
        <begin position="153"/>
        <end position="164"/>
    </location>
</feature>
<feature type="region of interest" description="Disordered" evidence="1">
    <location>
        <begin position="138"/>
        <end position="178"/>
    </location>
</feature>
<reference evidence="2 3" key="1">
    <citation type="submission" date="2021-07" db="EMBL/GenBank/DDBJ databases">
        <title>The Aristolochia fimbriata genome: insights into angiosperm evolution, floral development and chemical biosynthesis.</title>
        <authorList>
            <person name="Jiao Y."/>
        </authorList>
    </citation>
    <scope>NUCLEOTIDE SEQUENCE [LARGE SCALE GENOMIC DNA]</scope>
    <source>
        <strain evidence="2">IBCAS-2021</strain>
        <tissue evidence="2">Leaf</tissue>
    </source>
</reference>
<accession>A0AAV7DS03</accession>
<evidence type="ECO:0000313" key="2">
    <source>
        <dbReference type="EMBL" id="KAG9438835.1"/>
    </source>
</evidence>
<evidence type="ECO:0000256" key="1">
    <source>
        <dbReference type="SAM" id="MobiDB-lite"/>
    </source>
</evidence>
<organism evidence="2 3">
    <name type="scientific">Aristolochia fimbriata</name>
    <name type="common">White veined hardy Dutchman's pipe vine</name>
    <dbReference type="NCBI Taxonomy" id="158543"/>
    <lineage>
        <taxon>Eukaryota</taxon>
        <taxon>Viridiplantae</taxon>
        <taxon>Streptophyta</taxon>
        <taxon>Embryophyta</taxon>
        <taxon>Tracheophyta</taxon>
        <taxon>Spermatophyta</taxon>
        <taxon>Magnoliopsida</taxon>
        <taxon>Magnoliidae</taxon>
        <taxon>Piperales</taxon>
        <taxon>Aristolochiaceae</taxon>
        <taxon>Aristolochia</taxon>
    </lineage>
</organism>
<feature type="region of interest" description="Disordered" evidence="1">
    <location>
        <begin position="88"/>
        <end position="108"/>
    </location>
</feature>
<feature type="region of interest" description="Disordered" evidence="1">
    <location>
        <begin position="199"/>
        <end position="266"/>
    </location>
</feature>
<feature type="compositionally biased region" description="Polar residues" evidence="1">
    <location>
        <begin position="556"/>
        <end position="566"/>
    </location>
</feature>
<feature type="region of interest" description="Disordered" evidence="1">
    <location>
        <begin position="508"/>
        <end position="632"/>
    </location>
</feature>
<dbReference type="AlphaFoldDB" id="A0AAV7DS03"/>
<feature type="region of interest" description="Disordered" evidence="1">
    <location>
        <begin position="291"/>
        <end position="311"/>
    </location>
</feature>
<proteinExistence type="predicted"/>